<dbReference type="STRING" id="1250539.Ga0080574_TMP2071"/>
<gene>
    <name evidence="1" type="ORF">Ga0080574_TMP2071</name>
</gene>
<dbReference type="RefSeq" id="WP_198039801.1">
    <property type="nucleotide sequence ID" value="NZ_CP015093.1"/>
</dbReference>
<keyword evidence="2" id="KW-1185">Reference proteome</keyword>
<name>A0A1P8USM0_9RHOB</name>
<sequence length="259" mass="27135">MAMLMAALRDAGPGAPEVIWFAKPGLAEGEAALEGSRLCARDPDLVTRLESLGTPPEVDLDGVDAVVFVGGTVSAFGAVRLLQGHRVSGWPSARALIAAADTPSAAPLKQPLISERAYLAALEGVIRESVTHRLVTGLREASAVPVCVVPQPLPSEAILETEKKYPVFKRVARHGDGPAVAASLIAAHERAFAGLSGVTVFRQPEESIAQGFLTARAYTRDAVRLTAGAMPRDDVLHAGPALGALYLARIRAAVETLEI</sequence>
<dbReference type="EMBL" id="CP015093">
    <property type="protein sequence ID" value="APZ52405.1"/>
    <property type="molecule type" value="Genomic_DNA"/>
</dbReference>
<evidence type="ECO:0000313" key="2">
    <source>
        <dbReference type="Proteomes" id="UP000187059"/>
    </source>
</evidence>
<accession>A0A1P8USM0</accession>
<dbReference type="Proteomes" id="UP000187059">
    <property type="component" value="Chromosome"/>
</dbReference>
<organism evidence="1 2">
    <name type="scientific">Salipiger abyssi</name>
    <dbReference type="NCBI Taxonomy" id="1250539"/>
    <lineage>
        <taxon>Bacteria</taxon>
        <taxon>Pseudomonadati</taxon>
        <taxon>Pseudomonadota</taxon>
        <taxon>Alphaproteobacteria</taxon>
        <taxon>Rhodobacterales</taxon>
        <taxon>Roseobacteraceae</taxon>
        <taxon>Salipiger</taxon>
    </lineage>
</organism>
<proteinExistence type="predicted"/>
<evidence type="ECO:0000313" key="1">
    <source>
        <dbReference type="EMBL" id="APZ52405.1"/>
    </source>
</evidence>
<reference evidence="1 2" key="1">
    <citation type="submission" date="2016-04" db="EMBL/GenBank/DDBJ databases">
        <title>Deep-sea bacteria in the southern Pacific.</title>
        <authorList>
            <person name="Tang K."/>
        </authorList>
    </citation>
    <scope>NUCLEOTIDE SEQUENCE [LARGE SCALE GENOMIC DNA]</scope>
    <source>
        <strain evidence="1 2">JLT2014</strain>
    </source>
</reference>
<protein>
    <submittedName>
        <fullName evidence="1">Uncharacterized protein</fullName>
    </submittedName>
</protein>
<dbReference type="AlphaFoldDB" id="A0A1P8USM0"/>
<dbReference type="KEGG" id="paby:Ga0080574_TMP2071"/>